<sequence length="159" mass="17702">MATTVLVKRAPSVLLAVFFVIGYSEAYHLAQHQQSHVVQPSYDQNNYHGATGHSGFVQLPSGGGYHHQGIAAPQQHHQPQVHHVIVHPVIDRGHVVQETPVHQPQHTVTGHFGGNTGHHQQHHDYNDYNHGSDNYDFHGHQQLGTGHNLAGGHQHSYWH</sequence>
<evidence type="ECO:0000313" key="1">
    <source>
        <dbReference type="EMBL" id="KAJ8679308.1"/>
    </source>
</evidence>
<evidence type="ECO:0000313" key="2">
    <source>
        <dbReference type="Proteomes" id="UP001239111"/>
    </source>
</evidence>
<comment type="caution">
    <text evidence="1">The sequence shown here is derived from an EMBL/GenBank/DDBJ whole genome shotgun (WGS) entry which is preliminary data.</text>
</comment>
<gene>
    <name evidence="1" type="ORF">QAD02_015095</name>
</gene>
<organism evidence="1 2">
    <name type="scientific">Eretmocerus hayati</name>
    <dbReference type="NCBI Taxonomy" id="131215"/>
    <lineage>
        <taxon>Eukaryota</taxon>
        <taxon>Metazoa</taxon>
        <taxon>Ecdysozoa</taxon>
        <taxon>Arthropoda</taxon>
        <taxon>Hexapoda</taxon>
        <taxon>Insecta</taxon>
        <taxon>Pterygota</taxon>
        <taxon>Neoptera</taxon>
        <taxon>Endopterygota</taxon>
        <taxon>Hymenoptera</taxon>
        <taxon>Apocrita</taxon>
        <taxon>Proctotrupomorpha</taxon>
        <taxon>Chalcidoidea</taxon>
        <taxon>Aphelinidae</taxon>
        <taxon>Aphelininae</taxon>
        <taxon>Eretmocerus</taxon>
    </lineage>
</organism>
<reference evidence="1" key="1">
    <citation type="submission" date="2023-04" db="EMBL/GenBank/DDBJ databases">
        <title>A chromosome-level genome assembly of the parasitoid wasp Eretmocerus hayati.</title>
        <authorList>
            <person name="Zhong Y."/>
            <person name="Liu S."/>
            <person name="Liu Y."/>
        </authorList>
    </citation>
    <scope>NUCLEOTIDE SEQUENCE</scope>
    <source>
        <strain evidence="1">ZJU_SS_LIU_2023</strain>
    </source>
</reference>
<dbReference type="Proteomes" id="UP001239111">
    <property type="component" value="Chromosome 2"/>
</dbReference>
<protein>
    <submittedName>
        <fullName evidence="1">Uncharacterized protein</fullName>
    </submittedName>
</protein>
<name>A0ACC2P873_9HYME</name>
<keyword evidence="2" id="KW-1185">Reference proteome</keyword>
<dbReference type="EMBL" id="CM056742">
    <property type="protein sequence ID" value="KAJ8679308.1"/>
    <property type="molecule type" value="Genomic_DNA"/>
</dbReference>
<proteinExistence type="predicted"/>
<accession>A0ACC2P873</accession>